<dbReference type="AlphaFoldDB" id="A0A0A9E8A4"/>
<sequence>MLESTSLIRCSSTDNYMSPCHEQLLGAISKYLLHRERMKASIQTTH</sequence>
<dbReference type="EMBL" id="GBRH01205693">
    <property type="protein sequence ID" value="JAD92202.1"/>
    <property type="molecule type" value="Transcribed_RNA"/>
</dbReference>
<evidence type="ECO:0000313" key="1">
    <source>
        <dbReference type="EMBL" id="JAD92202.1"/>
    </source>
</evidence>
<proteinExistence type="predicted"/>
<accession>A0A0A9E8A4</accession>
<organism evidence="1">
    <name type="scientific">Arundo donax</name>
    <name type="common">Giant reed</name>
    <name type="synonym">Donax arundinaceus</name>
    <dbReference type="NCBI Taxonomy" id="35708"/>
    <lineage>
        <taxon>Eukaryota</taxon>
        <taxon>Viridiplantae</taxon>
        <taxon>Streptophyta</taxon>
        <taxon>Embryophyta</taxon>
        <taxon>Tracheophyta</taxon>
        <taxon>Spermatophyta</taxon>
        <taxon>Magnoliopsida</taxon>
        <taxon>Liliopsida</taxon>
        <taxon>Poales</taxon>
        <taxon>Poaceae</taxon>
        <taxon>PACMAD clade</taxon>
        <taxon>Arundinoideae</taxon>
        <taxon>Arundineae</taxon>
        <taxon>Arundo</taxon>
    </lineage>
</organism>
<reference evidence="1" key="1">
    <citation type="submission" date="2014-09" db="EMBL/GenBank/DDBJ databases">
        <authorList>
            <person name="Magalhaes I.L.F."/>
            <person name="Oliveira U."/>
            <person name="Santos F.R."/>
            <person name="Vidigal T.H.D.A."/>
            <person name="Brescovit A.D."/>
            <person name="Santos A.J."/>
        </authorList>
    </citation>
    <scope>NUCLEOTIDE SEQUENCE</scope>
    <source>
        <tissue evidence="1">Shoot tissue taken approximately 20 cm above the soil surface</tissue>
    </source>
</reference>
<reference evidence="1" key="2">
    <citation type="journal article" date="2015" name="Data Brief">
        <title>Shoot transcriptome of the giant reed, Arundo donax.</title>
        <authorList>
            <person name="Barrero R.A."/>
            <person name="Guerrero F.D."/>
            <person name="Moolhuijzen P."/>
            <person name="Goolsby J.A."/>
            <person name="Tidwell J."/>
            <person name="Bellgard S.E."/>
            <person name="Bellgard M.I."/>
        </authorList>
    </citation>
    <scope>NUCLEOTIDE SEQUENCE</scope>
    <source>
        <tissue evidence="1">Shoot tissue taken approximately 20 cm above the soil surface</tissue>
    </source>
</reference>
<protein>
    <submittedName>
        <fullName evidence="1">Uncharacterized protein</fullName>
    </submittedName>
</protein>
<name>A0A0A9E8A4_ARUDO</name>